<comment type="caution">
    <text evidence="3">The sequence shown here is derived from an EMBL/GenBank/DDBJ whole genome shotgun (WGS) entry which is preliminary data.</text>
</comment>
<organism evidence="3">
    <name type="scientific">mine drainage metagenome</name>
    <dbReference type="NCBI Taxonomy" id="410659"/>
    <lineage>
        <taxon>unclassified sequences</taxon>
        <taxon>metagenomes</taxon>
        <taxon>ecological metagenomes</taxon>
    </lineage>
</organism>
<feature type="transmembrane region" description="Helical" evidence="2">
    <location>
        <begin position="6"/>
        <end position="24"/>
    </location>
</feature>
<evidence type="ECO:0000256" key="1">
    <source>
        <dbReference type="SAM" id="MobiDB-lite"/>
    </source>
</evidence>
<evidence type="ECO:0000313" key="3">
    <source>
        <dbReference type="EMBL" id="OIQ73695.1"/>
    </source>
</evidence>
<proteinExistence type="predicted"/>
<dbReference type="AlphaFoldDB" id="A0A1J5Q0Z4"/>
<protein>
    <submittedName>
        <fullName evidence="3">Uncharacterized protein</fullName>
    </submittedName>
</protein>
<keyword evidence="2" id="KW-1133">Transmembrane helix</keyword>
<accession>A0A1J5Q0Z4</accession>
<reference evidence="3" key="1">
    <citation type="submission" date="2016-10" db="EMBL/GenBank/DDBJ databases">
        <title>Sequence of Gallionella enrichment culture.</title>
        <authorList>
            <person name="Poehlein A."/>
            <person name="Muehling M."/>
            <person name="Daniel R."/>
        </authorList>
    </citation>
    <scope>NUCLEOTIDE SEQUENCE</scope>
</reference>
<keyword evidence="2" id="KW-0472">Membrane</keyword>
<sequence length="252" mass="26567">MMVRVVAVLAMFMVVVVMAVLVLVRVRLEEVGVDIELGVEVEALEIEYVLQRHRAEMHHALFGARVHVGDAVLQLGECVGAHQIGLADENLVGEADLAPGLLPGVELLVGVLGVDQGEDGVEHVLAGHLVVHEKSLRHGAGVGHAGGLDDHPVEHDLALAPLECQIGERCSQVIADGATDAAVGHLHDLLAGFPHQDFAVDVFLAEFVFDHGDLRAVRLVEDAIEQGGLAAAEKAGQDGGGDEGGHGRNPYR</sequence>
<name>A0A1J5Q0Z4_9ZZZZ</name>
<gene>
    <name evidence="3" type="ORF">GALL_446670</name>
</gene>
<dbReference type="EMBL" id="MLJW01002772">
    <property type="protein sequence ID" value="OIQ73695.1"/>
    <property type="molecule type" value="Genomic_DNA"/>
</dbReference>
<evidence type="ECO:0000256" key="2">
    <source>
        <dbReference type="SAM" id="Phobius"/>
    </source>
</evidence>
<keyword evidence="2" id="KW-0812">Transmembrane</keyword>
<feature type="region of interest" description="Disordered" evidence="1">
    <location>
        <begin position="231"/>
        <end position="252"/>
    </location>
</feature>